<evidence type="ECO:0000256" key="2">
    <source>
        <dbReference type="ARBA" id="ARBA00022801"/>
    </source>
</evidence>
<proteinExistence type="inferred from homology"/>
<dbReference type="InterPro" id="IPR050261">
    <property type="entry name" value="FrsA_esterase"/>
</dbReference>
<dbReference type="Pfam" id="PF12740">
    <property type="entry name" value="PETase"/>
    <property type="match status" value="1"/>
</dbReference>
<dbReference type="SUPFAM" id="SSF53474">
    <property type="entry name" value="alpha/beta-Hydrolases"/>
    <property type="match status" value="1"/>
</dbReference>
<dbReference type="PROSITE" id="PS51257">
    <property type="entry name" value="PROKAR_LIPOPROTEIN"/>
    <property type="match status" value="1"/>
</dbReference>
<feature type="domain" description="PET hydrolase/cutinase-like" evidence="5">
    <location>
        <begin position="55"/>
        <end position="293"/>
    </location>
</feature>
<name>A0A7T1WS96_9ACTN</name>
<feature type="compositionally biased region" description="Basic and acidic residues" evidence="3">
    <location>
        <begin position="82"/>
        <end position="91"/>
    </location>
</feature>
<evidence type="ECO:0000256" key="3">
    <source>
        <dbReference type="SAM" id="MobiDB-lite"/>
    </source>
</evidence>
<evidence type="ECO:0000313" key="7">
    <source>
        <dbReference type="Proteomes" id="UP000595046"/>
    </source>
</evidence>
<gene>
    <name evidence="6" type="ORF">G4Z16_14365</name>
</gene>
<feature type="region of interest" description="Disordered" evidence="3">
    <location>
        <begin position="276"/>
        <end position="295"/>
    </location>
</feature>
<keyword evidence="2 6" id="KW-0378">Hydrolase</keyword>
<dbReference type="GO" id="GO:0052689">
    <property type="term" value="F:carboxylic ester hydrolase activity"/>
    <property type="evidence" value="ECO:0007669"/>
    <property type="project" value="UniProtKB-ARBA"/>
</dbReference>
<dbReference type="PANTHER" id="PTHR22946:SF9">
    <property type="entry name" value="POLYKETIDE TRANSFERASE AF380"/>
    <property type="match status" value="1"/>
</dbReference>
<evidence type="ECO:0000256" key="1">
    <source>
        <dbReference type="ARBA" id="ARBA00008645"/>
    </source>
</evidence>
<reference evidence="7" key="1">
    <citation type="submission" date="2020-02" db="EMBL/GenBank/DDBJ databases">
        <title>Streptomyces sp. ASO4wet.</title>
        <authorList>
            <person name="Risdian C."/>
            <person name="Landwehr W."/>
            <person name="Schupp P."/>
            <person name="Wink J."/>
        </authorList>
    </citation>
    <scope>NUCLEOTIDE SEQUENCE [LARGE SCALE GENOMIC DNA]</scope>
    <source>
        <strain evidence="7">ASO4wet</strain>
    </source>
</reference>
<sequence>MARVAAGASGSRKAVGLLTALLLASGVACSGEPPEEGPRESSPGAGAERHAGSPKKGPYKVRTQTVSPDDVGGDFGSGTVHYPDDDSRDHGVIAASPGLGADESMVTPFGQLLASHGFVVITFNTKTTEDSPSQRGRQLLDALDYAAGRSDAADRADPKRLGVLGHSMGGGGALFAAARNPAIKAAVPLTPYATRGEWRGVKAPTLVVGGSTDEIAPTSEHAEVFYEDLGGAKEKAYLELKGDHFVATPPDALVARQVVAWFKRFVDGDTGSADRLCPPPRTAQVTESRDTCPVG</sequence>
<protein>
    <submittedName>
        <fullName evidence="6">Alpha/beta hydrolase</fullName>
    </submittedName>
</protein>
<evidence type="ECO:0000259" key="5">
    <source>
        <dbReference type="Pfam" id="PF12740"/>
    </source>
</evidence>
<evidence type="ECO:0000256" key="4">
    <source>
        <dbReference type="SAM" id="SignalP"/>
    </source>
</evidence>
<evidence type="ECO:0000313" key="6">
    <source>
        <dbReference type="EMBL" id="QPP07374.1"/>
    </source>
</evidence>
<feature type="signal peptide" evidence="4">
    <location>
        <begin position="1"/>
        <end position="30"/>
    </location>
</feature>
<dbReference type="PANTHER" id="PTHR22946">
    <property type="entry name" value="DIENELACTONE HYDROLASE DOMAIN-CONTAINING PROTEIN-RELATED"/>
    <property type="match status" value="1"/>
</dbReference>
<dbReference type="KEGG" id="sbat:G4Z16_14365"/>
<organism evidence="6 7">
    <name type="scientific">Streptomyces bathyalis</name>
    <dbReference type="NCBI Taxonomy" id="2710756"/>
    <lineage>
        <taxon>Bacteria</taxon>
        <taxon>Bacillati</taxon>
        <taxon>Actinomycetota</taxon>
        <taxon>Actinomycetes</taxon>
        <taxon>Kitasatosporales</taxon>
        <taxon>Streptomycetaceae</taxon>
        <taxon>Streptomyces</taxon>
    </lineage>
</organism>
<feature type="chain" id="PRO_5033065859" evidence="4">
    <location>
        <begin position="31"/>
        <end position="295"/>
    </location>
</feature>
<dbReference type="Gene3D" id="3.40.50.1820">
    <property type="entry name" value="alpha/beta hydrolase"/>
    <property type="match status" value="1"/>
</dbReference>
<keyword evidence="7" id="KW-1185">Reference proteome</keyword>
<dbReference type="EMBL" id="CP048882">
    <property type="protein sequence ID" value="QPP07374.1"/>
    <property type="molecule type" value="Genomic_DNA"/>
</dbReference>
<dbReference type="InterPro" id="IPR029058">
    <property type="entry name" value="AB_hydrolase_fold"/>
</dbReference>
<keyword evidence="4" id="KW-0732">Signal</keyword>
<dbReference type="Proteomes" id="UP000595046">
    <property type="component" value="Chromosome"/>
</dbReference>
<feature type="region of interest" description="Disordered" evidence="3">
    <location>
        <begin position="28"/>
        <end position="91"/>
    </location>
</feature>
<dbReference type="RefSeq" id="WP_197351164.1">
    <property type="nucleotide sequence ID" value="NZ_CP048882.1"/>
</dbReference>
<dbReference type="AlphaFoldDB" id="A0A7T1WS96"/>
<accession>A0A7T1WS96</accession>
<dbReference type="InterPro" id="IPR041127">
    <property type="entry name" value="PET_hydrolase/cutinase-like"/>
</dbReference>
<comment type="similarity">
    <text evidence="1">Belongs to the AB hydrolase superfamily.</text>
</comment>